<sequence>MIVLTLQLHVHLMVVNMDPNFKNFIEAMKTLLRLWLMQREAYYDDAITFVRLCKFRVRDGLLQTPIGPQQQVFKIFIPCFDSLNWGLNCKSGEGLM</sequence>
<accession>A0A6L2L4S8</accession>
<dbReference type="EMBL" id="BKCJ010003703">
    <property type="protein sequence ID" value="GEU56678.1"/>
    <property type="molecule type" value="Genomic_DNA"/>
</dbReference>
<organism evidence="1">
    <name type="scientific">Tanacetum cinerariifolium</name>
    <name type="common">Dalmatian daisy</name>
    <name type="synonym">Chrysanthemum cinerariifolium</name>
    <dbReference type="NCBI Taxonomy" id="118510"/>
    <lineage>
        <taxon>Eukaryota</taxon>
        <taxon>Viridiplantae</taxon>
        <taxon>Streptophyta</taxon>
        <taxon>Embryophyta</taxon>
        <taxon>Tracheophyta</taxon>
        <taxon>Spermatophyta</taxon>
        <taxon>Magnoliopsida</taxon>
        <taxon>eudicotyledons</taxon>
        <taxon>Gunneridae</taxon>
        <taxon>Pentapetalae</taxon>
        <taxon>asterids</taxon>
        <taxon>campanulids</taxon>
        <taxon>Asterales</taxon>
        <taxon>Asteraceae</taxon>
        <taxon>Asteroideae</taxon>
        <taxon>Anthemideae</taxon>
        <taxon>Anthemidinae</taxon>
        <taxon>Tanacetum</taxon>
    </lineage>
</organism>
<comment type="caution">
    <text evidence="1">The sequence shown here is derived from an EMBL/GenBank/DDBJ whole genome shotgun (WGS) entry which is preliminary data.</text>
</comment>
<protein>
    <submittedName>
        <fullName evidence="1">Uncharacterized protein</fullName>
    </submittedName>
</protein>
<evidence type="ECO:0000313" key="1">
    <source>
        <dbReference type="EMBL" id="GEU56678.1"/>
    </source>
</evidence>
<proteinExistence type="predicted"/>
<reference evidence="1" key="1">
    <citation type="journal article" date="2019" name="Sci. Rep.">
        <title>Draft genome of Tanacetum cinerariifolium, the natural source of mosquito coil.</title>
        <authorList>
            <person name="Yamashiro T."/>
            <person name="Shiraishi A."/>
            <person name="Satake H."/>
            <person name="Nakayama K."/>
        </authorList>
    </citation>
    <scope>NUCLEOTIDE SEQUENCE</scope>
</reference>
<name>A0A6L2L4S8_TANCI</name>
<dbReference type="AlphaFoldDB" id="A0A6L2L4S8"/>
<gene>
    <name evidence="1" type="ORF">Tci_028656</name>
</gene>